<gene>
    <name evidence="4" type="ORF">UCREL1_7033</name>
</gene>
<dbReference type="KEGG" id="ela:UCREL1_7033"/>
<dbReference type="OMA" id="DYRPRLN"/>
<proteinExistence type="predicted"/>
<dbReference type="PANTHER" id="PTHR37957:SF1">
    <property type="entry name" value="PHYTASE-LIKE DOMAIN-CONTAINING PROTEIN"/>
    <property type="match status" value="1"/>
</dbReference>
<dbReference type="Proteomes" id="UP000012174">
    <property type="component" value="Unassembled WGS sequence"/>
</dbReference>
<dbReference type="Pfam" id="PF13449">
    <property type="entry name" value="Phytase-like"/>
    <property type="match status" value="1"/>
</dbReference>
<evidence type="ECO:0000256" key="2">
    <source>
        <dbReference type="SAM" id="SignalP"/>
    </source>
</evidence>
<dbReference type="eggNOG" id="ENOG502QPYR">
    <property type="taxonomic scope" value="Eukaryota"/>
</dbReference>
<dbReference type="OrthoDB" id="425936at2759"/>
<dbReference type="AlphaFoldDB" id="M7SI39"/>
<feature type="chain" id="PRO_5004084799" evidence="2">
    <location>
        <begin position="19"/>
        <end position="521"/>
    </location>
</feature>
<accession>M7SI39</accession>
<keyword evidence="2" id="KW-0732">Signal</keyword>
<dbReference type="HOGENOM" id="CLU_026803_0_0_1"/>
<feature type="domain" description="Phytase-like" evidence="3">
    <location>
        <begin position="143"/>
        <end position="400"/>
    </location>
</feature>
<evidence type="ECO:0000313" key="5">
    <source>
        <dbReference type="Proteomes" id="UP000012174"/>
    </source>
</evidence>
<name>M7SI39_EUTLA</name>
<dbReference type="InterPro" id="IPR027372">
    <property type="entry name" value="Phytase-like_dom"/>
</dbReference>
<dbReference type="EMBL" id="KB706740">
    <property type="protein sequence ID" value="EMR65984.1"/>
    <property type="molecule type" value="Genomic_DNA"/>
</dbReference>
<evidence type="ECO:0000313" key="4">
    <source>
        <dbReference type="EMBL" id="EMR65984.1"/>
    </source>
</evidence>
<feature type="region of interest" description="Disordered" evidence="1">
    <location>
        <begin position="235"/>
        <end position="279"/>
    </location>
</feature>
<feature type="signal peptide" evidence="2">
    <location>
        <begin position="1"/>
        <end position="18"/>
    </location>
</feature>
<dbReference type="STRING" id="1287681.M7SI39"/>
<evidence type="ECO:0000256" key="1">
    <source>
        <dbReference type="SAM" id="MobiDB-lite"/>
    </source>
</evidence>
<sequence length="521" mass="56021">MAIATAFLVAALAAQAAARVVLPRNSSSIVNATTCNGKEYVYEELAGYGYIITDAVDKFGDNLGGLGSAIHLDRSSWKRSCNGTYTGVLWTLPDRGWNTEGTLNYQPRVHKFNIVFTPAPGATAESPSAPNLILNYQDTIGFTGPDGEPCTGLDADATGSLSYPGFPDLPVATYTGDGFGGEGPGGKRIPVDSEGLYVNKDGSFWVSEEYGPYVYLFDSGGKMLTAIRPPDAIIPMRNGTESFSADSPPRYIDDGEGPGPVPEDPDSGRDNNSGFEGMHVSEDGQTLWVMLQSAAVQEGGLKGKYRKYTRLLQYDISDPLSPAYVSEYVVPLPKFPDPEEDPDDNLRVAKQSEIHALPNGQFLVLARDSGAGHGQPRSQSVYRNIDVFDIAAATDIKATYDCAACAIATTKAVLDENIAPAEYCPWLDFNVDAQLARFGLHNGGEQDASLLNEKWESIALAPVDPKNDVDGGGDEFFLFSLSDNDFITQDGFMDGGKLPYADSSGYNLDSQALVFKVRIPK</sequence>
<organism evidence="4 5">
    <name type="scientific">Eutypa lata (strain UCR-EL1)</name>
    <name type="common">Grapevine dieback disease fungus</name>
    <name type="synonym">Eutypa armeniacae</name>
    <dbReference type="NCBI Taxonomy" id="1287681"/>
    <lineage>
        <taxon>Eukaryota</taxon>
        <taxon>Fungi</taxon>
        <taxon>Dikarya</taxon>
        <taxon>Ascomycota</taxon>
        <taxon>Pezizomycotina</taxon>
        <taxon>Sordariomycetes</taxon>
        <taxon>Xylariomycetidae</taxon>
        <taxon>Xylariales</taxon>
        <taxon>Diatrypaceae</taxon>
        <taxon>Eutypa</taxon>
    </lineage>
</organism>
<reference evidence="5" key="1">
    <citation type="journal article" date="2013" name="Genome Announc.">
        <title>Draft genome sequence of the grapevine dieback fungus Eutypa lata UCR-EL1.</title>
        <authorList>
            <person name="Blanco-Ulate B."/>
            <person name="Rolshausen P.E."/>
            <person name="Cantu D."/>
        </authorList>
    </citation>
    <scope>NUCLEOTIDE SEQUENCE [LARGE SCALE GENOMIC DNA]</scope>
    <source>
        <strain evidence="5">UCR-EL1</strain>
    </source>
</reference>
<dbReference type="PANTHER" id="PTHR37957">
    <property type="entry name" value="BLR7070 PROTEIN"/>
    <property type="match status" value="1"/>
</dbReference>
<evidence type="ECO:0000259" key="3">
    <source>
        <dbReference type="Pfam" id="PF13449"/>
    </source>
</evidence>
<protein>
    <submittedName>
        <fullName evidence="4">Putative outer membrane autotransporter protein</fullName>
    </submittedName>
</protein>
<keyword evidence="5" id="KW-1185">Reference proteome</keyword>